<keyword evidence="3" id="KW-1185">Reference proteome</keyword>
<evidence type="ECO:0000256" key="1">
    <source>
        <dbReference type="SAM" id="Phobius"/>
    </source>
</evidence>
<dbReference type="Proteomes" id="UP000184088">
    <property type="component" value="Unassembled WGS sequence"/>
</dbReference>
<dbReference type="EMBL" id="FQVH01000009">
    <property type="protein sequence ID" value="SHF00501.1"/>
    <property type="molecule type" value="Genomic_DNA"/>
</dbReference>
<proteinExistence type="predicted"/>
<evidence type="ECO:0000313" key="2">
    <source>
        <dbReference type="EMBL" id="SHF00501.1"/>
    </source>
</evidence>
<keyword evidence="1" id="KW-0812">Transmembrane</keyword>
<accession>A0A1M4Y418</accession>
<sequence length="84" mass="10048">MPHDNRITENSTIYQYLFKLNFMICYTFQKDVFDFLGLRVRRNMVGYIQLVLAIGFNRILYYLERELLSNTTLLAVSLRKGKVF</sequence>
<dbReference type="AlphaFoldDB" id="A0A1M4Y418"/>
<feature type="transmembrane region" description="Helical" evidence="1">
    <location>
        <begin position="44"/>
        <end position="63"/>
    </location>
</feature>
<keyword evidence="1" id="KW-1133">Transmembrane helix</keyword>
<protein>
    <submittedName>
        <fullName evidence="2">Uncharacterized protein</fullName>
    </submittedName>
</protein>
<dbReference type="STRING" id="1121256.SAMN02746089_01151"/>
<evidence type="ECO:0000313" key="3">
    <source>
        <dbReference type="Proteomes" id="UP000184088"/>
    </source>
</evidence>
<gene>
    <name evidence="2" type="ORF">SAMN02746089_01151</name>
</gene>
<reference evidence="2 3" key="1">
    <citation type="submission" date="2016-11" db="EMBL/GenBank/DDBJ databases">
        <authorList>
            <person name="Jaros S."/>
            <person name="Januszkiewicz K."/>
            <person name="Wedrychowicz H."/>
        </authorList>
    </citation>
    <scope>NUCLEOTIDE SEQUENCE [LARGE SCALE GENOMIC DNA]</scope>
    <source>
        <strain evidence="2 3">DSM 17918</strain>
    </source>
</reference>
<keyword evidence="1" id="KW-0472">Membrane</keyword>
<organism evidence="2 3">
    <name type="scientific">Caldanaerobius fijiensis DSM 17918</name>
    <dbReference type="NCBI Taxonomy" id="1121256"/>
    <lineage>
        <taxon>Bacteria</taxon>
        <taxon>Bacillati</taxon>
        <taxon>Bacillota</taxon>
        <taxon>Clostridia</taxon>
        <taxon>Thermoanaerobacterales</taxon>
        <taxon>Thermoanaerobacteraceae</taxon>
        <taxon>Caldanaerobius</taxon>
    </lineage>
</organism>
<name>A0A1M4Y418_9THEO</name>